<dbReference type="FunFam" id="3.40.50.300:FF:000055">
    <property type="entry name" value="GTP-binding protein TypA"/>
    <property type="match status" value="1"/>
</dbReference>
<dbReference type="SUPFAM" id="SSF52540">
    <property type="entry name" value="P-loop containing nucleoside triphosphate hydrolases"/>
    <property type="match status" value="1"/>
</dbReference>
<keyword evidence="8" id="KW-1185">Reference proteome</keyword>
<dbReference type="InterPro" id="IPR027417">
    <property type="entry name" value="P-loop_NTPase"/>
</dbReference>
<dbReference type="EMBL" id="CP018258">
    <property type="protein sequence ID" value="APV44378.1"/>
    <property type="molecule type" value="Genomic_DNA"/>
</dbReference>
<evidence type="ECO:0000313" key="7">
    <source>
        <dbReference type="EMBL" id="APV44378.1"/>
    </source>
</evidence>
<dbReference type="CDD" id="cd16263">
    <property type="entry name" value="BipA_III"/>
    <property type="match status" value="1"/>
</dbReference>
<dbReference type="PROSITE" id="PS51722">
    <property type="entry name" value="G_TR_2"/>
    <property type="match status" value="1"/>
</dbReference>
<dbReference type="GO" id="GO:0010467">
    <property type="term" value="P:gene expression"/>
    <property type="evidence" value="ECO:0007669"/>
    <property type="project" value="UniProtKB-ARBA"/>
</dbReference>
<dbReference type="InterPro" id="IPR047041">
    <property type="entry name" value="BipA_GTP-bd_dom"/>
</dbReference>
<dbReference type="HAMAP" id="MF_00849">
    <property type="entry name" value="BipA"/>
    <property type="match status" value="1"/>
</dbReference>
<feature type="domain" description="Tr-type G" evidence="6">
    <location>
        <begin position="6"/>
        <end position="201"/>
    </location>
</feature>
<gene>
    <name evidence="4" type="primary">bipA</name>
    <name evidence="7" type="ORF">Dform_01043</name>
</gene>
<comment type="catalytic activity">
    <reaction evidence="3 4">
        <text>GTP + H2O = GDP + phosphate + H(+)</text>
        <dbReference type="Rhea" id="RHEA:19669"/>
        <dbReference type="ChEBI" id="CHEBI:15377"/>
        <dbReference type="ChEBI" id="CHEBI:15378"/>
        <dbReference type="ChEBI" id="CHEBI:37565"/>
        <dbReference type="ChEBI" id="CHEBI:43474"/>
        <dbReference type="ChEBI" id="CHEBI:58189"/>
    </reaction>
</comment>
<dbReference type="Proteomes" id="UP000185934">
    <property type="component" value="Chromosome"/>
</dbReference>
<dbReference type="GO" id="GO:0009409">
    <property type="term" value="P:response to cold"/>
    <property type="evidence" value="ECO:0007669"/>
    <property type="project" value="UniProtKB-ARBA"/>
</dbReference>
<dbReference type="AlphaFoldDB" id="A0A1P8F7E6"/>
<dbReference type="GO" id="GO:1990904">
    <property type="term" value="C:ribonucleoprotein complex"/>
    <property type="evidence" value="ECO:0007669"/>
    <property type="project" value="TreeGrafter"/>
</dbReference>
<dbReference type="InterPro" id="IPR047042">
    <property type="entry name" value="BipA_II"/>
</dbReference>
<dbReference type="CDD" id="cd03691">
    <property type="entry name" value="BipA_TypA_II"/>
    <property type="match status" value="1"/>
</dbReference>
<dbReference type="GO" id="GO:0019843">
    <property type="term" value="F:rRNA binding"/>
    <property type="evidence" value="ECO:0007669"/>
    <property type="project" value="UniProtKB-KW"/>
</dbReference>
<dbReference type="Pfam" id="PF00009">
    <property type="entry name" value="GTP_EFTU"/>
    <property type="match status" value="1"/>
</dbReference>
<dbReference type="FunFam" id="3.30.70.240:FF:000002">
    <property type="entry name" value="GTP-binding protein TypA"/>
    <property type="match status" value="1"/>
</dbReference>
<dbReference type="EC" id="3.6.5.-" evidence="4"/>
<dbReference type="InterPro" id="IPR053905">
    <property type="entry name" value="EF-G-like_DII"/>
</dbReference>
<dbReference type="KEGG" id="dfo:Dform_01043"/>
<dbReference type="STRING" id="1839801.Dform_01043"/>
<accession>A0A1P8F7E6</accession>
<keyword evidence="4" id="KW-0699">rRNA-binding</keyword>
<dbReference type="InterPro" id="IPR009000">
    <property type="entry name" value="Transl_B-barrel_sf"/>
</dbReference>
<dbReference type="InterPro" id="IPR035651">
    <property type="entry name" value="BipA_V"/>
</dbReference>
<comment type="caution">
    <text evidence="4">Lacks conserved residue(s) required for the propagation of feature annotation.</text>
</comment>
<dbReference type="RefSeq" id="WP_076004065.1">
    <property type="nucleotide sequence ID" value="NZ_CP018258.1"/>
</dbReference>
<evidence type="ECO:0000256" key="1">
    <source>
        <dbReference type="ARBA" id="ARBA00022741"/>
    </source>
</evidence>
<dbReference type="SUPFAM" id="SSF50447">
    <property type="entry name" value="Translation proteins"/>
    <property type="match status" value="1"/>
</dbReference>
<dbReference type="Gene3D" id="3.40.50.300">
    <property type="entry name" value="P-loop containing nucleotide triphosphate hydrolases"/>
    <property type="match status" value="1"/>
</dbReference>
<dbReference type="InterPro" id="IPR048876">
    <property type="entry name" value="BipA_C"/>
</dbReference>
<dbReference type="GO" id="GO:0005525">
    <property type="term" value="F:GTP binding"/>
    <property type="evidence" value="ECO:0007669"/>
    <property type="project" value="UniProtKB-UniRule"/>
</dbReference>
<dbReference type="GO" id="GO:0000027">
    <property type="term" value="P:ribosomal large subunit assembly"/>
    <property type="evidence" value="ECO:0007669"/>
    <property type="project" value="UniProtKB-UniRule"/>
</dbReference>
<dbReference type="InterPro" id="IPR042116">
    <property type="entry name" value="TypA/BipA_C"/>
</dbReference>
<keyword evidence="1 4" id="KW-0547">Nucleotide-binding</keyword>
<keyword evidence="2 4" id="KW-0342">GTP-binding</keyword>
<dbReference type="FunFam" id="2.40.30.10:FF:000016">
    <property type="entry name" value="GTP-binding protein TypA"/>
    <property type="match status" value="1"/>
</dbReference>
<dbReference type="SUPFAM" id="SSF54980">
    <property type="entry name" value="EF-G C-terminal domain-like"/>
    <property type="match status" value="2"/>
</dbReference>
<dbReference type="PROSITE" id="PS00301">
    <property type="entry name" value="G_TR_1"/>
    <property type="match status" value="1"/>
</dbReference>
<dbReference type="Gene3D" id="3.30.70.870">
    <property type="entry name" value="Elongation Factor G (Translational Gtpase), domain 3"/>
    <property type="match status" value="1"/>
</dbReference>
<dbReference type="SMART" id="SM00838">
    <property type="entry name" value="EFG_C"/>
    <property type="match status" value="1"/>
</dbReference>
<dbReference type="Gene3D" id="2.40.50.250">
    <property type="entry name" value="bipa protein"/>
    <property type="match status" value="1"/>
</dbReference>
<dbReference type="GO" id="GO:0000049">
    <property type="term" value="F:tRNA binding"/>
    <property type="evidence" value="ECO:0007669"/>
    <property type="project" value="UniProtKB-KW"/>
</dbReference>
<dbReference type="InterPro" id="IPR047043">
    <property type="entry name" value="BipA_III"/>
</dbReference>
<dbReference type="PANTHER" id="PTHR42908">
    <property type="entry name" value="TRANSLATION ELONGATION FACTOR-RELATED"/>
    <property type="match status" value="1"/>
</dbReference>
<dbReference type="InterPro" id="IPR000795">
    <property type="entry name" value="T_Tr_GTP-bd_dom"/>
</dbReference>
<protein>
    <recommendedName>
        <fullName evidence="4">Large ribosomal subunit assembly factor BipA</fullName>
        <ecNumber evidence="4">3.6.5.-</ecNumber>
    </recommendedName>
    <alternativeName>
        <fullName evidence="4">GTP-binding protein BipA</fullName>
    </alternativeName>
</protein>
<dbReference type="InterPro" id="IPR000640">
    <property type="entry name" value="EFG_V-like"/>
</dbReference>
<sequence length="612" mass="68004">MPQYRDDIRNIAIIAHVDHGKTSLVDVLLKQSHVFRENQEVGELILDRNALEREKGITILAKNTAVEFRGHKINIIDTPGHADFSGEVERVLNMAEGCLLLIDSTDGPMPQTRFVLKQAMEKKLKPIVVITKMDRPTRRIKEVLSMTQDLFLELATEDSQLDYPVIYSSSRAGFATTDPDVMGTDMVPLFEAIINNVPPPEIEEGYLQLLVSNLDYSTHKGRIAIGRIRRGSISPRDPVVVIDKNGEQHRYNISEVFTHMGLARQEVDKAGAGDIVAVTGMEEVNIGDTIASPDQPEALPGITIGEPTVKMTFGVNTSPFGGREGKYCTSRQLRARLYRELETNISLRVEDTDSPDVFLVSGRGELHLSILIETMRREGYELELSKPEAITKVIDGKVMEPMEALIVDTVDDCIGDLTEMLAKRKGRMTNMHHDDMGNVRMEYHIPTRGLIGFRSAFLTTTRGRGVMNTLFLGYEPWQGEIGTTRSGVLIAAQAGTAVTYGLNNAQGRGLTFIDPMTEVYEGMVVGLHARGSDLVVNVCKEKKMTNIRSSTSDIAIKLTTPVKMSLEESLDFIEGDELVEVTPKNIRLRKKMLSAHDRKRAERAGPGEESDE</sequence>
<dbReference type="NCBIfam" id="TIGR01394">
    <property type="entry name" value="TypA_BipA"/>
    <property type="match status" value="1"/>
</dbReference>
<evidence type="ECO:0000256" key="5">
    <source>
        <dbReference type="SAM" id="MobiDB-lite"/>
    </source>
</evidence>
<dbReference type="Pfam" id="PF21018">
    <property type="entry name" value="BipA_C"/>
    <property type="match status" value="1"/>
</dbReference>
<comment type="subcellular location">
    <subcellularLocation>
        <location evidence="4">Cytoplasm</location>
    </subcellularLocation>
    <text evidence="4">Binds to ribosomes.</text>
</comment>
<keyword evidence="4" id="KW-0378">Hydrolase</keyword>
<dbReference type="InterPro" id="IPR005225">
    <property type="entry name" value="Small_GTP-bd"/>
</dbReference>
<dbReference type="GO" id="GO:0005829">
    <property type="term" value="C:cytosol"/>
    <property type="evidence" value="ECO:0007669"/>
    <property type="project" value="TreeGrafter"/>
</dbReference>
<dbReference type="CDD" id="cd01891">
    <property type="entry name" value="TypA_BipA"/>
    <property type="match status" value="1"/>
</dbReference>
<evidence type="ECO:0000259" key="6">
    <source>
        <dbReference type="PROSITE" id="PS51722"/>
    </source>
</evidence>
<evidence type="ECO:0000256" key="4">
    <source>
        <dbReference type="HAMAP-Rule" id="MF_00849"/>
    </source>
</evidence>
<dbReference type="Gene3D" id="3.30.70.240">
    <property type="match status" value="1"/>
</dbReference>
<evidence type="ECO:0000313" key="8">
    <source>
        <dbReference type="Proteomes" id="UP000185934"/>
    </source>
</evidence>
<dbReference type="InterPro" id="IPR031157">
    <property type="entry name" value="G_TR_CS"/>
</dbReference>
<feature type="region of interest" description="Disordered" evidence="5">
    <location>
        <begin position="592"/>
        <end position="612"/>
    </location>
</feature>
<keyword evidence="4" id="KW-0694">RNA-binding</keyword>
<dbReference type="FunFam" id="2.40.50.250:FF:000001">
    <property type="entry name" value="GTP-binding protein TypA"/>
    <property type="match status" value="1"/>
</dbReference>
<dbReference type="CDD" id="cd03710">
    <property type="entry name" value="BipA_TypA_C"/>
    <property type="match status" value="1"/>
</dbReference>
<dbReference type="Pfam" id="PF22042">
    <property type="entry name" value="EF-G_D2"/>
    <property type="match status" value="1"/>
</dbReference>
<dbReference type="GO" id="GO:0003924">
    <property type="term" value="F:GTPase activity"/>
    <property type="evidence" value="ECO:0007669"/>
    <property type="project" value="UniProtKB-UniRule"/>
</dbReference>
<feature type="compositionally biased region" description="Basic and acidic residues" evidence="5">
    <location>
        <begin position="594"/>
        <end position="606"/>
    </location>
</feature>
<dbReference type="InterPro" id="IPR035647">
    <property type="entry name" value="EFG_III/V"/>
</dbReference>
<evidence type="ECO:0000256" key="2">
    <source>
        <dbReference type="ARBA" id="ARBA00023134"/>
    </source>
</evidence>
<comment type="similarity">
    <text evidence="4">Belongs to the TRAFAC class translation factor GTPase superfamily. Classic translation factor GTPase family. BipA subfamily.</text>
</comment>
<comment type="subunit">
    <text evidence="4">Monomer.</text>
</comment>
<evidence type="ECO:0000256" key="3">
    <source>
        <dbReference type="ARBA" id="ARBA00048548"/>
    </source>
</evidence>
<keyword evidence="4" id="KW-0690">Ribosome biogenesis</keyword>
<dbReference type="NCBIfam" id="TIGR00231">
    <property type="entry name" value="small_GTP"/>
    <property type="match status" value="1"/>
</dbReference>
<dbReference type="PRINTS" id="PR00315">
    <property type="entry name" value="ELONGATNFCT"/>
</dbReference>
<feature type="binding site" evidence="4">
    <location>
        <begin position="18"/>
        <end position="23"/>
    </location>
    <ligand>
        <name>GTP</name>
        <dbReference type="ChEBI" id="CHEBI:37565"/>
    </ligand>
</feature>
<keyword evidence="4" id="KW-0820">tRNA-binding</keyword>
<organism evidence="7 8">
    <name type="scientific">Dehalogenimonas formicexedens</name>
    <dbReference type="NCBI Taxonomy" id="1839801"/>
    <lineage>
        <taxon>Bacteria</taxon>
        <taxon>Bacillati</taxon>
        <taxon>Chloroflexota</taxon>
        <taxon>Dehalococcoidia</taxon>
        <taxon>Dehalococcoidales</taxon>
        <taxon>Dehalococcoidaceae</taxon>
        <taxon>Dehalogenimonas</taxon>
    </lineage>
</organism>
<reference evidence="8" key="1">
    <citation type="submission" date="2016-11" db="EMBL/GenBank/DDBJ databases">
        <title>Dehalogenimonas formicexedens sp. nov., a chlorinated alkane respiring bacterium isolated from contaminated groundwater.</title>
        <authorList>
            <person name="Key T.A."/>
            <person name="Bowman K.S."/>
            <person name="Lee I."/>
            <person name="Chun J."/>
            <person name="Albuquerque L."/>
            <person name="da Costa M.S."/>
            <person name="Rainey F.A."/>
            <person name="Moe W.M."/>
        </authorList>
    </citation>
    <scope>NUCLEOTIDE SEQUENCE [LARGE SCALE GENOMIC DNA]</scope>
    <source>
        <strain evidence="8">NSZ-14</strain>
    </source>
</reference>
<name>A0A1P8F7E6_9CHLR</name>
<dbReference type="FunFam" id="3.30.70.870:FF:000003">
    <property type="entry name" value="GTP-binding protein TypA"/>
    <property type="match status" value="1"/>
</dbReference>
<dbReference type="Pfam" id="PF00679">
    <property type="entry name" value="EFG_C"/>
    <property type="match status" value="1"/>
</dbReference>
<proteinExistence type="inferred from homology"/>
<keyword evidence="4" id="KW-0963">Cytoplasm</keyword>
<dbReference type="GO" id="GO:0043022">
    <property type="term" value="F:ribosome binding"/>
    <property type="evidence" value="ECO:0007669"/>
    <property type="project" value="UniProtKB-UniRule"/>
</dbReference>
<dbReference type="InterPro" id="IPR006298">
    <property type="entry name" value="BipA"/>
</dbReference>
<dbReference type="Gene3D" id="2.40.30.10">
    <property type="entry name" value="Translation factors"/>
    <property type="match status" value="1"/>
</dbReference>
<dbReference type="PANTHER" id="PTHR42908:SF8">
    <property type="entry name" value="TR-TYPE G DOMAIN-CONTAINING PROTEIN"/>
    <property type="match status" value="1"/>
</dbReference>
<comment type="function">
    <text evidence="4">A 50S ribosomal subunit assembly protein with GTPase activity, required for 50S subunit assembly at low temperatures, may also play a role in translation. Binds GTP and analogs. Binds the 70S ribosome between the 30S and 50S subunits, in a similar position as ribosome-bound EF-G; it contacts a number of ribosomal proteins, both rRNAs and the A-site tRNA.</text>
</comment>
<dbReference type="OrthoDB" id="9804431at2"/>